<keyword evidence="3" id="KW-0238">DNA-binding</keyword>
<gene>
    <name evidence="9" type="primary">hcaR</name>
    <name evidence="9" type="ORF">MLIT_01100</name>
</gene>
<dbReference type="InterPro" id="IPR036388">
    <property type="entry name" value="WH-like_DNA-bd_sf"/>
</dbReference>
<evidence type="ECO:0000313" key="10">
    <source>
        <dbReference type="Proteomes" id="UP000466607"/>
    </source>
</evidence>
<evidence type="ECO:0000313" key="9">
    <source>
        <dbReference type="EMBL" id="BBY14518.1"/>
    </source>
</evidence>
<dbReference type="PRINTS" id="PR00039">
    <property type="entry name" value="HTHLYSR"/>
</dbReference>
<dbReference type="InterPro" id="IPR000847">
    <property type="entry name" value="LysR_HTH_N"/>
</dbReference>
<dbReference type="Gene3D" id="1.10.10.10">
    <property type="entry name" value="Winged helix-like DNA-binding domain superfamily/Winged helix DNA-binding domain"/>
    <property type="match status" value="1"/>
</dbReference>
<keyword evidence="2" id="KW-0805">Transcription regulation</keyword>
<evidence type="ECO:0000256" key="6">
    <source>
        <dbReference type="ARBA" id="ARBA00040885"/>
    </source>
</evidence>
<comment type="function">
    <text evidence="7">Required for the induction the katG gene for catalase. Involved in the response to hydrogen peroxide.</text>
</comment>
<dbReference type="SUPFAM" id="SSF53850">
    <property type="entry name" value="Periplasmic binding protein-like II"/>
    <property type="match status" value="1"/>
</dbReference>
<keyword evidence="4" id="KW-0010">Activator</keyword>
<evidence type="ECO:0000256" key="2">
    <source>
        <dbReference type="ARBA" id="ARBA00023015"/>
    </source>
</evidence>
<dbReference type="FunFam" id="1.10.10.10:FF:000001">
    <property type="entry name" value="LysR family transcriptional regulator"/>
    <property type="match status" value="1"/>
</dbReference>
<sequence>MSEAPVAPDLGADLDLRLVRYFTVVAEHLNFGRAAAALHVAQPALSRQIQRLERDLGVRLFDRTPQGSRLTEAGRAFLPKARALLHDARRAALIARAAGTPAAVAIGFADDLVITPAVRELRRRHPEARVETRHLGWAEGRDALLEHRVDALVTRMPFPFDSQGLCVTVLYDEPRVLVIPSSHRLAGREWVVTDDFAEDDIVPCPITAPTEWNEFWRLTPTAGQSTSVGVAPSFEDRLELVAGGLAIAVLPAGDRRFTLRDDIAAVPIRGIDPYQVVVVTREQDSDLLVADFLATARAKLTGA</sequence>
<keyword evidence="10" id="KW-1185">Reference proteome</keyword>
<dbReference type="Pfam" id="PF00126">
    <property type="entry name" value="HTH_1"/>
    <property type="match status" value="1"/>
</dbReference>
<dbReference type="Pfam" id="PF03466">
    <property type="entry name" value="LysR_substrate"/>
    <property type="match status" value="1"/>
</dbReference>
<dbReference type="InterPro" id="IPR005119">
    <property type="entry name" value="LysR_subst-bd"/>
</dbReference>
<dbReference type="GO" id="GO:0003677">
    <property type="term" value="F:DNA binding"/>
    <property type="evidence" value="ECO:0007669"/>
    <property type="project" value="UniProtKB-KW"/>
</dbReference>
<evidence type="ECO:0000256" key="5">
    <source>
        <dbReference type="ARBA" id="ARBA00023163"/>
    </source>
</evidence>
<dbReference type="PANTHER" id="PTHR30346">
    <property type="entry name" value="TRANSCRIPTIONAL DUAL REGULATOR HCAR-RELATED"/>
    <property type="match status" value="1"/>
</dbReference>
<name>A0AAD1MRT4_9MYCO</name>
<dbReference type="Gene3D" id="3.40.190.10">
    <property type="entry name" value="Periplasmic binding protein-like II"/>
    <property type="match status" value="2"/>
</dbReference>
<evidence type="ECO:0000256" key="3">
    <source>
        <dbReference type="ARBA" id="ARBA00023125"/>
    </source>
</evidence>
<evidence type="ECO:0000256" key="4">
    <source>
        <dbReference type="ARBA" id="ARBA00023159"/>
    </source>
</evidence>
<keyword evidence="5" id="KW-0804">Transcription</keyword>
<dbReference type="PROSITE" id="PS50931">
    <property type="entry name" value="HTH_LYSR"/>
    <property type="match status" value="1"/>
</dbReference>
<reference evidence="9 10" key="1">
    <citation type="journal article" date="2019" name="Emerg. Microbes Infect.">
        <title>Comprehensive subspecies identification of 175 nontuberculous mycobacteria species based on 7547 genomic profiles.</title>
        <authorList>
            <person name="Matsumoto Y."/>
            <person name="Kinjo T."/>
            <person name="Motooka D."/>
            <person name="Nabeya D."/>
            <person name="Jung N."/>
            <person name="Uechi K."/>
            <person name="Horii T."/>
            <person name="Iida T."/>
            <person name="Fujita J."/>
            <person name="Nakamura S."/>
        </authorList>
    </citation>
    <scope>NUCLEOTIDE SEQUENCE [LARGE SCALE GENOMIC DNA]</scope>
    <source>
        <strain evidence="9 10">JCM 17423</strain>
    </source>
</reference>
<dbReference type="EMBL" id="AP022586">
    <property type="protein sequence ID" value="BBY14518.1"/>
    <property type="molecule type" value="Genomic_DNA"/>
</dbReference>
<proteinExistence type="inferred from homology"/>
<dbReference type="PANTHER" id="PTHR30346:SF0">
    <property type="entry name" value="HCA OPERON TRANSCRIPTIONAL ACTIVATOR HCAR"/>
    <property type="match status" value="1"/>
</dbReference>
<evidence type="ECO:0000259" key="8">
    <source>
        <dbReference type="PROSITE" id="PS50931"/>
    </source>
</evidence>
<feature type="domain" description="HTH lysR-type" evidence="8">
    <location>
        <begin position="14"/>
        <end position="71"/>
    </location>
</feature>
<evidence type="ECO:0000256" key="7">
    <source>
        <dbReference type="ARBA" id="ARBA00056658"/>
    </source>
</evidence>
<dbReference type="InterPro" id="IPR036390">
    <property type="entry name" value="WH_DNA-bd_sf"/>
</dbReference>
<dbReference type="AlphaFoldDB" id="A0AAD1MRT4"/>
<dbReference type="GO" id="GO:0003700">
    <property type="term" value="F:DNA-binding transcription factor activity"/>
    <property type="evidence" value="ECO:0007669"/>
    <property type="project" value="InterPro"/>
</dbReference>
<dbReference type="SUPFAM" id="SSF46785">
    <property type="entry name" value="Winged helix' DNA-binding domain"/>
    <property type="match status" value="1"/>
</dbReference>
<organism evidence="9 10">
    <name type="scientific">Mycolicibacterium litorale</name>
    <dbReference type="NCBI Taxonomy" id="758802"/>
    <lineage>
        <taxon>Bacteria</taxon>
        <taxon>Bacillati</taxon>
        <taxon>Actinomycetota</taxon>
        <taxon>Actinomycetes</taxon>
        <taxon>Mycobacteriales</taxon>
        <taxon>Mycobacteriaceae</taxon>
        <taxon>Mycolicibacterium</taxon>
    </lineage>
</organism>
<protein>
    <recommendedName>
        <fullName evidence="6">Probable hydrogen peroxide-inducible genes activator</fullName>
    </recommendedName>
</protein>
<accession>A0AAD1MRT4</accession>
<comment type="similarity">
    <text evidence="1">Belongs to the LysR transcriptional regulatory family.</text>
</comment>
<dbReference type="GO" id="GO:0032993">
    <property type="term" value="C:protein-DNA complex"/>
    <property type="evidence" value="ECO:0007669"/>
    <property type="project" value="TreeGrafter"/>
</dbReference>
<dbReference type="Proteomes" id="UP000466607">
    <property type="component" value="Chromosome"/>
</dbReference>
<dbReference type="RefSeq" id="WP_234880199.1">
    <property type="nucleotide sequence ID" value="NZ_AP022586.1"/>
</dbReference>
<evidence type="ECO:0000256" key="1">
    <source>
        <dbReference type="ARBA" id="ARBA00009437"/>
    </source>
</evidence>